<evidence type="ECO:0000313" key="3">
    <source>
        <dbReference type="Proteomes" id="UP000198582"/>
    </source>
</evidence>
<dbReference type="RefSeq" id="WP_091611827.1">
    <property type="nucleotide sequence ID" value="NZ_FOEF01000001.1"/>
</dbReference>
<accession>A0A1H8QY28</accession>
<dbReference type="Gene3D" id="3.10.450.50">
    <property type="match status" value="1"/>
</dbReference>
<evidence type="ECO:0000259" key="1">
    <source>
        <dbReference type="Pfam" id="PF12680"/>
    </source>
</evidence>
<dbReference type="InterPro" id="IPR032710">
    <property type="entry name" value="NTF2-like_dom_sf"/>
</dbReference>
<dbReference type="AlphaFoldDB" id="A0A1H8QY28"/>
<gene>
    <name evidence="2" type="ORF">SAMN04489732_101527</name>
</gene>
<feature type="domain" description="SnoaL-like" evidence="1">
    <location>
        <begin position="15"/>
        <end position="119"/>
    </location>
</feature>
<reference evidence="2 3" key="1">
    <citation type="submission" date="2016-10" db="EMBL/GenBank/DDBJ databases">
        <authorList>
            <person name="de Groot N.N."/>
        </authorList>
    </citation>
    <scope>NUCLEOTIDE SEQUENCE [LARGE SCALE GENOMIC DNA]</scope>
    <source>
        <strain evidence="2 3">DSM 44993</strain>
    </source>
</reference>
<evidence type="ECO:0000313" key="2">
    <source>
        <dbReference type="EMBL" id="SEO58768.1"/>
    </source>
</evidence>
<dbReference type="InterPro" id="IPR037401">
    <property type="entry name" value="SnoaL-like"/>
</dbReference>
<dbReference type="STRING" id="394193.SAMN04489732_101527"/>
<dbReference type="OrthoDB" id="3681559at2"/>
<dbReference type="SUPFAM" id="SSF54427">
    <property type="entry name" value="NTF2-like"/>
    <property type="match status" value="1"/>
</dbReference>
<dbReference type="Proteomes" id="UP000198582">
    <property type="component" value="Unassembled WGS sequence"/>
</dbReference>
<protein>
    <recommendedName>
        <fullName evidence="1">SnoaL-like domain-containing protein</fullName>
    </recommendedName>
</protein>
<keyword evidence="3" id="KW-1185">Reference proteome</keyword>
<sequence length="144" mass="16038">MQRTPSEMIEEVRRMIAGDGPEFSSLFAPDGVLRYPFAPPGTPAELRGRDAIREFYAAGEPSKGLLDLAEVAVVVHRTDDPEVVLAEFSHHGWSHATRAPYRFRALAVVRVRDGRIVSYEDYIDAIAMARMLGRTPELADALTR</sequence>
<organism evidence="2 3">
    <name type="scientific">Amycolatopsis saalfeldensis</name>
    <dbReference type="NCBI Taxonomy" id="394193"/>
    <lineage>
        <taxon>Bacteria</taxon>
        <taxon>Bacillati</taxon>
        <taxon>Actinomycetota</taxon>
        <taxon>Actinomycetes</taxon>
        <taxon>Pseudonocardiales</taxon>
        <taxon>Pseudonocardiaceae</taxon>
        <taxon>Amycolatopsis</taxon>
    </lineage>
</organism>
<proteinExistence type="predicted"/>
<dbReference type="Pfam" id="PF12680">
    <property type="entry name" value="SnoaL_2"/>
    <property type="match status" value="1"/>
</dbReference>
<dbReference type="EMBL" id="FOEF01000001">
    <property type="protein sequence ID" value="SEO58768.1"/>
    <property type="molecule type" value="Genomic_DNA"/>
</dbReference>
<name>A0A1H8QY28_9PSEU</name>